<dbReference type="InterPro" id="IPR035906">
    <property type="entry name" value="MetI-like_sf"/>
</dbReference>
<feature type="transmembrane region" description="Helical" evidence="7">
    <location>
        <begin position="44"/>
        <end position="68"/>
    </location>
</feature>
<dbReference type="RefSeq" id="WP_157959540.1">
    <property type="nucleotide sequence ID" value="NZ_LS483254.1"/>
</dbReference>
<protein>
    <submittedName>
        <fullName evidence="9">ABC-type sugar transport systems, permease components</fullName>
    </submittedName>
</protein>
<keyword evidence="10" id="KW-1185">Reference proteome</keyword>
<dbReference type="OrthoDB" id="9805108at2"/>
<dbReference type="EMBL" id="LS483254">
    <property type="protein sequence ID" value="SQD93305.1"/>
    <property type="molecule type" value="Genomic_DNA"/>
</dbReference>
<name>A0A2X3MME9_9BACT</name>
<dbReference type="KEGG" id="bana:BARAN1_1283"/>
<dbReference type="CDD" id="cd06261">
    <property type="entry name" value="TM_PBP2"/>
    <property type="match status" value="1"/>
</dbReference>
<evidence type="ECO:0000256" key="4">
    <source>
        <dbReference type="ARBA" id="ARBA00022692"/>
    </source>
</evidence>
<reference evidence="10" key="1">
    <citation type="submission" date="2018-05" db="EMBL/GenBank/DDBJ databases">
        <authorList>
            <person name="Hao L."/>
        </authorList>
    </citation>
    <scope>NUCLEOTIDE SEQUENCE [LARGE SCALE GENOMIC DNA]</scope>
</reference>
<keyword evidence="3" id="KW-1003">Cell membrane</keyword>
<keyword evidence="6 7" id="KW-0472">Membrane</keyword>
<keyword evidence="2 7" id="KW-0813">Transport</keyword>
<dbReference type="Proteomes" id="UP000249818">
    <property type="component" value="Chromosome BARAN1"/>
</dbReference>
<dbReference type="InterPro" id="IPR000515">
    <property type="entry name" value="MetI-like"/>
</dbReference>
<evidence type="ECO:0000313" key="9">
    <source>
        <dbReference type="EMBL" id="SQD93305.1"/>
    </source>
</evidence>
<evidence type="ECO:0000313" key="10">
    <source>
        <dbReference type="Proteomes" id="UP000249818"/>
    </source>
</evidence>
<dbReference type="GO" id="GO:0055085">
    <property type="term" value="P:transmembrane transport"/>
    <property type="evidence" value="ECO:0007669"/>
    <property type="project" value="InterPro"/>
</dbReference>
<comment type="subcellular location">
    <subcellularLocation>
        <location evidence="1 7">Cell membrane</location>
        <topology evidence="1 7">Multi-pass membrane protein</topology>
    </subcellularLocation>
</comment>
<keyword evidence="4 7" id="KW-0812">Transmembrane</keyword>
<evidence type="ECO:0000256" key="1">
    <source>
        <dbReference type="ARBA" id="ARBA00004651"/>
    </source>
</evidence>
<feature type="transmembrane region" description="Helical" evidence="7">
    <location>
        <begin position="137"/>
        <end position="157"/>
    </location>
</feature>
<evidence type="ECO:0000259" key="8">
    <source>
        <dbReference type="PROSITE" id="PS50928"/>
    </source>
</evidence>
<dbReference type="GO" id="GO:0005886">
    <property type="term" value="C:plasma membrane"/>
    <property type="evidence" value="ECO:0007669"/>
    <property type="project" value="UniProtKB-SubCell"/>
</dbReference>
<sequence length="334" mass="38392">MADRSGQERAGPVLPFWQRVGGTLNPVSWYRKDPALWRESGTAYLYLLPALIILGVFVFYPFFSAFYISLFKWGLLPPRPYVGFANYSYIFNDKYFWRAMWHTFYYVIITVPVTLFLAILVATLLNKGLRFLSFARTSFFLSYISPIVAIAMVWRWMYNADYGLINYLLSLLNKLPFVHIDPIAWLNDPRYSIPALIILSVWHYVGYHAIILLAGMQNIEQQYYDAAKVDGASGFQTWLHVTVPLLTPQLFFVLIMSLIGSFKVFTEVITLFNGPGPLRSAETIVYYILRMSGRIDSATMHLGRAAAGSVVLFGIIFVLTIFQMTVTQRRVHYQ</sequence>
<feature type="transmembrane region" description="Helical" evidence="7">
    <location>
        <begin position="191"/>
        <end position="216"/>
    </location>
</feature>
<feature type="transmembrane region" description="Helical" evidence="7">
    <location>
        <begin position="237"/>
        <end position="259"/>
    </location>
</feature>
<dbReference type="PANTHER" id="PTHR30193:SF37">
    <property type="entry name" value="INNER MEMBRANE ABC TRANSPORTER PERMEASE PROTEIN YCJO"/>
    <property type="match status" value="1"/>
</dbReference>
<evidence type="ECO:0000256" key="6">
    <source>
        <dbReference type="ARBA" id="ARBA00023136"/>
    </source>
</evidence>
<dbReference type="Pfam" id="PF00528">
    <property type="entry name" value="BPD_transp_1"/>
    <property type="match status" value="1"/>
</dbReference>
<dbReference type="Gene3D" id="1.10.3720.10">
    <property type="entry name" value="MetI-like"/>
    <property type="match status" value="1"/>
</dbReference>
<feature type="transmembrane region" description="Helical" evidence="7">
    <location>
        <begin position="305"/>
        <end position="326"/>
    </location>
</feature>
<evidence type="ECO:0000256" key="7">
    <source>
        <dbReference type="RuleBase" id="RU363032"/>
    </source>
</evidence>
<comment type="similarity">
    <text evidence="7">Belongs to the binding-protein-dependent transport system permease family.</text>
</comment>
<keyword evidence="5 7" id="KW-1133">Transmembrane helix</keyword>
<dbReference type="InterPro" id="IPR051393">
    <property type="entry name" value="ABC_transporter_permease"/>
</dbReference>
<dbReference type="PANTHER" id="PTHR30193">
    <property type="entry name" value="ABC TRANSPORTER PERMEASE PROTEIN"/>
    <property type="match status" value="1"/>
</dbReference>
<dbReference type="AlphaFoldDB" id="A0A2X3MME9"/>
<dbReference type="PROSITE" id="PS50928">
    <property type="entry name" value="ABC_TM1"/>
    <property type="match status" value="1"/>
</dbReference>
<organism evidence="9 10">
    <name type="scientific">Candidatus Bipolaricaulis anaerobius</name>
    <dbReference type="NCBI Taxonomy" id="2026885"/>
    <lineage>
        <taxon>Bacteria</taxon>
        <taxon>Candidatus Bipolaricaulota</taxon>
        <taxon>Candidatus Bipolaricaulia</taxon>
        <taxon>Candidatus Bipolaricaulales</taxon>
        <taxon>Candidatus Bipolaricaulaceae</taxon>
        <taxon>Candidatus Bipolaricaulis</taxon>
    </lineage>
</organism>
<evidence type="ECO:0000256" key="2">
    <source>
        <dbReference type="ARBA" id="ARBA00022448"/>
    </source>
</evidence>
<evidence type="ECO:0000256" key="3">
    <source>
        <dbReference type="ARBA" id="ARBA00022475"/>
    </source>
</evidence>
<gene>
    <name evidence="9" type="primary">malG</name>
    <name evidence="9" type="ORF">BARAN1_1283</name>
</gene>
<dbReference type="SUPFAM" id="SSF161098">
    <property type="entry name" value="MetI-like"/>
    <property type="match status" value="1"/>
</dbReference>
<proteinExistence type="inferred from homology"/>
<evidence type="ECO:0000256" key="5">
    <source>
        <dbReference type="ARBA" id="ARBA00022989"/>
    </source>
</evidence>
<feature type="transmembrane region" description="Helical" evidence="7">
    <location>
        <begin position="104"/>
        <end position="125"/>
    </location>
</feature>
<feature type="domain" description="ABC transmembrane type-1" evidence="8">
    <location>
        <begin position="100"/>
        <end position="323"/>
    </location>
</feature>
<keyword evidence="9" id="KW-0762">Sugar transport</keyword>
<accession>A0A2X3MME9</accession>